<dbReference type="RefSeq" id="WP_083505667.1">
    <property type="nucleotide sequence ID" value="NZ_SNXW01000024.1"/>
</dbReference>
<dbReference type="GO" id="GO:0003677">
    <property type="term" value="F:DNA binding"/>
    <property type="evidence" value="ECO:0007669"/>
    <property type="project" value="UniProtKB-KW"/>
</dbReference>
<dbReference type="OrthoDB" id="5297879at2"/>
<protein>
    <submittedName>
        <fullName evidence="7">Nucleoid protein H-NS</fullName>
    </submittedName>
</protein>
<dbReference type="Gene3D" id="4.10.430.10">
    <property type="entry name" value="Histone-like protein H-NS, C-terminal domain"/>
    <property type="match status" value="1"/>
</dbReference>
<keyword evidence="5" id="KW-0175">Coiled coil</keyword>
<proteinExistence type="inferred from homology"/>
<dbReference type="InterPro" id="IPR037150">
    <property type="entry name" value="H-NS_C_dom_sf"/>
</dbReference>
<sequence length="120" mass="13277">MSTQESLTTLLDQRETIQRQLQAVERQIQESHRAQRAEVIANIKGLMAEHQLTVDDLSTAWPGKRRAQADAGAANKLSGRTVAPKYRDPATGNAWTGRGLQPKWLKAAQADGKKLEDFAI</sequence>
<keyword evidence="8" id="KW-1185">Reference proteome</keyword>
<keyword evidence="3" id="KW-0963">Cytoplasm</keyword>
<dbReference type="SUPFAM" id="SSF81273">
    <property type="entry name" value="H-NS histone-like proteins"/>
    <property type="match status" value="1"/>
</dbReference>
<dbReference type="PANTHER" id="PTHR38097:SF2">
    <property type="entry name" value="DNA-BINDING PROTEIN STPA"/>
    <property type="match status" value="1"/>
</dbReference>
<comment type="similarity">
    <text evidence="2">Belongs to the histone-like protein H-NS family.</text>
</comment>
<feature type="domain" description="DNA-binding protein H-NS-like C-terminal" evidence="6">
    <location>
        <begin position="76"/>
        <end position="120"/>
    </location>
</feature>
<keyword evidence="4" id="KW-0238">DNA-binding</keyword>
<evidence type="ECO:0000256" key="4">
    <source>
        <dbReference type="ARBA" id="ARBA00023125"/>
    </source>
</evidence>
<feature type="coiled-coil region" evidence="5">
    <location>
        <begin position="7"/>
        <end position="34"/>
    </location>
</feature>
<dbReference type="InterPro" id="IPR027444">
    <property type="entry name" value="H-NS_C_dom"/>
</dbReference>
<evidence type="ECO:0000313" key="7">
    <source>
        <dbReference type="EMBL" id="TDP78200.1"/>
    </source>
</evidence>
<dbReference type="AlphaFoldDB" id="A0A4R6QY78"/>
<dbReference type="EMBL" id="SNXW01000024">
    <property type="protein sequence ID" value="TDP78200.1"/>
    <property type="molecule type" value="Genomic_DNA"/>
</dbReference>
<comment type="caution">
    <text evidence="7">The sequence shown here is derived from an EMBL/GenBank/DDBJ whole genome shotgun (WGS) entry which is preliminary data.</text>
</comment>
<dbReference type="Proteomes" id="UP000294593">
    <property type="component" value="Unassembled WGS sequence"/>
</dbReference>
<reference evidence="7 8" key="1">
    <citation type="submission" date="2019-03" db="EMBL/GenBank/DDBJ databases">
        <title>Genomic Encyclopedia of Type Strains, Phase IV (KMG-IV): sequencing the most valuable type-strain genomes for metagenomic binning, comparative biology and taxonomic classification.</title>
        <authorList>
            <person name="Goeker M."/>
        </authorList>
    </citation>
    <scope>NUCLEOTIDE SEQUENCE [LARGE SCALE GENOMIC DNA]</scope>
    <source>
        <strain evidence="7 8">DSM 11901</strain>
    </source>
</reference>
<organism evidence="7 8">
    <name type="scientific">Aquabacterium commune</name>
    <dbReference type="NCBI Taxonomy" id="70586"/>
    <lineage>
        <taxon>Bacteria</taxon>
        <taxon>Pseudomonadati</taxon>
        <taxon>Pseudomonadota</taxon>
        <taxon>Betaproteobacteria</taxon>
        <taxon>Burkholderiales</taxon>
        <taxon>Aquabacterium</taxon>
    </lineage>
</organism>
<evidence type="ECO:0000256" key="1">
    <source>
        <dbReference type="ARBA" id="ARBA00004453"/>
    </source>
</evidence>
<dbReference type="Pfam" id="PF00816">
    <property type="entry name" value="Histone_HNS"/>
    <property type="match status" value="1"/>
</dbReference>
<evidence type="ECO:0000256" key="2">
    <source>
        <dbReference type="ARBA" id="ARBA00010610"/>
    </source>
</evidence>
<gene>
    <name evidence="7" type="ORF">EV672_12410</name>
</gene>
<evidence type="ECO:0000259" key="6">
    <source>
        <dbReference type="SMART" id="SM00528"/>
    </source>
</evidence>
<comment type="subcellular location">
    <subcellularLocation>
        <location evidence="1">Cytoplasm</location>
        <location evidence="1">Nucleoid</location>
    </subcellularLocation>
</comment>
<dbReference type="SMART" id="SM00528">
    <property type="entry name" value="HNS"/>
    <property type="match status" value="1"/>
</dbReference>
<evidence type="ECO:0000256" key="3">
    <source>
        <dbReference type="ARBA" id="ARBA00022490"/>
    </source>
</evidence>
<evidence type="ECO:0000313" key="8">
    <source>
        <dbReference type="Proteomes" id="UP000294593"/>
    </source>
</evidence>
<dbReference type="PANTHER" id="PTHR38097">
    <property type="match status" value="1"/>
</dbReference>
<accession>A0A4R6QY78</accession>
<name>A0A4R6QY78_9BURK</name>
<dbReference type="GO" id="GO:0009295">
    <property type="term" value="C:nucleoid"/>
    <property type="evidence" value="ECO:0007669"/>
    <property type="project" value="UniProtKB-SubCell"/>
</dbReference>
<evidence type="ECO:0000256" key="5">
    <source>
        <dbReference type="SAM" id="Coils"/>
    </source>
</evidence>